<accession>A0ABC8YEC5</accession>
<proteinExistence type="predicted"/>
<name>A0ABC8YEC5_9POAL</name>
<dbReference type="EMBL" id="OZ075126">
    <property type="protein sequence ID" value="CAL4942539.1"/>
    <property type="molecule type" value="Genomic_DNA"/>
</dbReference>
<organism evidence="2 3">
    <name type="scientific">Urochloa decumbens</name>
    <dbReference type="NCBI Taxonomy" id="240449"/>
    <lineage>
        <taxon>Eukaryota</taxon>
        <taxon>Viridiplantae</taxon>
        <taxon>Streptophyta</taxon>
        <taxon>Embryophyta</taxon>
        <taxon>Tracheophyta</taxon>
        <taxon>Spermatophyta</taxon>
        <taxon>Magnoliopsida</taxon>
        <taxon>Liliopsida</taxon>
        <taxon>Poales</taxon>
        <taxon>Poaceae</taxon>
        <taxon>PACMAD clade</taxon>
        <taxon>Panicoideae</taxon>
        <taxon>Panicodae</taxon>
        <taxon>Paniceae</taxon>
        <taxon>Melinidinae</taxon>
        <taxon>Urochloa</taxon>
    </lineage>
</organism>
<evidence type="ECO:0000313" key="2">
    <source>
        <dbReference type="EMBL" id="CAL4942539.1"/>
    </source>
</evidence>
<keyword evidence="3" id="KW-1185">Reference proteome</keyword>
<sequence length="227" mass="24533">MKLIHFAAVASLVTLLAATAGAFTLDATNAASNTAGGQRFDREVGLDFAKRILSDASTFIWMTFNQPSPADRKPVSKITLVVADVGGIASTSGDVTTLSAQYVGNISGNARIEVASVLFHETTHVWQWDGQGHANCDLIEGIADYVVYRAGYRPAGWVRPGQGERWDEGYSVTAMFLVYCDSLKPGFVAILNAKMKDGYSDDFFAQILGKSVQQLWLEYKAMYAAGA</sequence>
<dbReference type="InterPro" id="IPR007541">
    <property type="entry name" value="Uncharacterised_BSP"/>
</dbReference>
<feature type="chain" id="PRO_5044885716" evidence="1">
    <location>
        <begin position="23"/>
        <end position="227"/>
    </location>
</feature>
<reference evidence="2" key="1">
    <citation type="submission" date="2024-10" db="EMBL/GenBank/DDBJ databases">
        <authorList>
            <person name="Ryan C."/>
        </authorList>
    </citation>
    <scope>NUCLEOTIDE SEQUENCE [LARGE SCALE GENOMIC DNA]</scope>
</reference>
<dbReference type="PANTHER" id="PTHR33321">
    <property type="match status" value="1"/>
</dbReference>
<keyword evidence="1" id="KW-0732">Signal</keyword>
<feature type="signal peptide" evidence="1">
    <location>
        <begin position="1"/>
        <end position="22"/>
    </location>
</feature>
<dbReference type="AlphaFoldDB" id="A0ABC8YEC5"/>
<dbReference type="Pfam" id="PF04450">
    <property type="entry name" value="BSP"/>
    <property type="match status" value="1"/>
</dbReference>
<dbReference type="Proteomes" id="UP001497457">
    <property type="component" value="Chromosome 16b"/>
</dbReference>
<evidence type="ECO:0000256" key="1">
    <source>
        <dbReference type="SAM" id="SignalP"/>
    </source>
</evidence>
<evidence type="ECO:0000313" key="3">
    <source>
        <dbReference type="Proteomes" id="UP001497457"/>
    </source>
</evidence>
<dbReference type="PANTHER" id="PTHR33321:SF12">
    <property type="entry name" value="PLANT BASIC SECRETORY PROTEIN (BSP) FAMILY PROTEIN"/>
    <property type="match status" value="1"/>
</dbReference>
<protein>
    <submittedName>
        <fullName evidence="2">Uncharacterized protein</fullName>
    </submittedName>
</protein>
<gene>
    <name evidence="2" type="ORF">URODEC1_LOCUS33641</name>
</gene>